<evidence type="ECO:0000256" key="1">
    <source>
        <dbReference type="SAM" id="Phobius"/>
    </source>
</evidence>
<dbReference type="EMBL" id="JACRTC010000013">
    <property type="protein sequence ID" value="MBC8571443.1"/>
    <property type="molecule type" value="Genomic_DNA"/>
</dbReference>
<dbReference type="AlphaFoldDB" id="A0A926ICJ8"/>
<dbReference type="Pfam" id="PF23357">
    <property type="entry name" value="DUF7088"/>
    <property type="match status" value="1"/>
</dbReference>
<feature type="transmembrane region" description="Helical" evidence="1">
    <location>
        <begin position="473"/>
        <end position="497"/>
    </location>
</feature>
<keyword evidence="1" id="KW-1133">Transmembrane helix</keyword>
<evidence type="ECO:0000313" key="4">
    <source>
        <dbReference type="EMBL" id="MBC8571443.1"/>
    </source>
</evidence>
<keyword evidence="1" id="KW-0472">Membrane</keyword>
<protein>
    <submittedName>
        <fullName evidence="4">GldG family protein</fullName>
    </submittedName>
</protein>
<feature type="domain" description="DUF7088" evidence="3">
    <location>
        <begin position="74"/>
        <end position="157"/>
    </location>
</feature>
<accession>A0A926ICJ8</accession>
<comment type="caution">
    <text evidence="4">The sequence shown here is derived from an EMBL/GenBank/DDBJ whole genome shotgun (WGS) entry which is preliminary data.</text>
</comment>
<proteinExistence type="predicted"/>
<evidence type="ECO:0000259" key="3">
    <source>
        <dbReference type="Pfam" id="PF23357"/>
    </source>
</evidence>
<evidence type="ECO:0000259" key="2">
    <source>
        <dbReference type="Pfam" id="PF09822"/>
    </source>
</evidence>
<name>A0A926ICJ8_9FIRM</name>
<feature type="transmembrane region" description="Helical" evidence="1">
    <location>
        <begin position="40"/>
        <end position="64"/>
    </location>
</feature>
<organism evidence="4 5">
    <name type="scientific">Zongyangia hominis</name>
    <dbReference type="NCBI Taxonomy" id="2763677"/>
    <lineage>
        <taxon>Bacteria</taxon>
        <taxon>Bacillati</taxon>
        <taxon>Bacillota</taxon>
        <taxon>Clostridia</taxon>
        <taxon>Eubacteriales</taxon>
        <taxon>Oscillospiraceae</taxon>
        <taxon>Zongyangia</taxon>
    </lineage>
</organism>
<keyword evidence="5" id="KW-1185">Reference proteome</keyword>
<dbReference type="Proteomes" id="UP000660861">
    <property type="component" value="Unassembled WGS sequence"/>
</dbReference>
<dbReference type="InterPro" id="IPR055396">
    <property type="entry name" value="DUF7088"/>
</dbReference>
<evidence type="ECO:0000313" key="5">
    <source>
        <dbReference type="Proteomes" id="UP000660861"/>
    </source>
</evidence>
<dbReference type="Pfam" id="PF09822">
    <property type="entry name" value="ABC_transp_aux"/>
    <property type="match status" value="1"/>
</dbReference>
<feature type="domain" description="ABC-type uncharacterised transport system" evidence="2">
    <location>
        <begin position="206"/>
        <end position="382"/>
    </location>
</feature>
<dbReference type="InterPro" id="IPR019196">
    <property type="entry name" value="ABC_transp_unknown"/>
</dbReference>
<reference evidence="4" key="1">
    <citation type="submission" date="2020-08" db="EMBL/GenBank/DDBJ databases">
        <title>Genome public.</title>
        <authorList>
            <person name="Liu C."/>
            <person name="Sun Q."/>
        </authorList>
    </citation>
    <scope>NUCLEOTIDE SEQUENCE</scope>
    <source>
        <strain evidence="4">NSJ-54</strain>
    </source>
</reference>
<sequence length="502" mass="54784">MKIFKKQENPETAPSVLEQGKTASNAGNFFHSKRLKHSGLAVGLTVIVIVAVVLLNFVMSALAARYPMSIDMTKDKAFQLSQQSKDYIAGLEKDVSIKVLASQQTFTGLNDYYAQAAQIIELYGKFSDKIKVEYVDLVQNPQLENQYADLSPSNYDILIICGDQIVKLSPTDLFNVEQSYYGGQIASSKAEQAMTSAIVQVTDENKVKVAVLSGHGEADITDFTGLLTTNNYEIIDHSVVTEDIPDEVSVVILAAPAKDYTVEELSRLDKFLEGDGKSVVYLADAGQPDTPNLDAFLAEWGIKVGSGLTFETNASMVFNQNSFFTIVNYASDRFAGSLISDKIVMTLPYSRPMEKLFDEKGTVKVEELLSFSETAGVMPKDATEDYAPSDEDMVGPFPGLLYATNTSADGKESHVVACGTYSALVSTLLESTSVGNGNYFLNMMDELSHRENNIQIVAKDISGSELGVNTAQVILLGSVFVVIVPLVVLCAGLVIWIRRRHR</sequence>
<keyword evidence="1" id="KW-0812">Transmembrane</keyword>
<dbReference type="RefSeq" id="WP_262398470.1">
    <property type="nucleotide sequence ID" value="NZ_JACRTC010000013.1"/>
</dbReference>
<gene>
    <name evidence="4" type="ORF">H8709_11515</name>
</gene>